<evidence type="ECO:0000256" key="7">
    <source>
        <dbReference type="ARBA" id="ARBA00022729"/>
    </source>
</evidence>
<evidence type="ECO:0000313" key="13">
    <source>
        <dbReference type="Proteomes" id="UP000233120"/>
    </source>
</evidence>
<dbReference type="Gene3D" id="3.40.50.2000">
    <property type="entry name" value="Glycogen Phosphorylase B"/>
    <property type="match status" value="1"/>
</dbReference>
<dbReference type="InterPro" id="IPR002213">
    <property type="entry name" value="UDP_glucos_trans"/>
</dbReference>
<evidence type="ECO:0000256" key="8">
    <source>
        <dbReference type="ARBA" id="ARBA00022824"/>
    </source>
</evidence>
<keyword evidence="8" id="KW-0256">Endoplasmic reticulum</keyword>
<protein>
    <recommendedName>
        <fullName evidence="3">glucuronosyltransferase</fullName>
        <ecNumber evidence="3">2.4.1.17</ecNumber>
    </recommendedName>
</protein>
<comment type="similarity">
    <text evidence="2">Belongs to the UDP-glycosyltransferase family.</text>
</comment>
<keyword evidence="5" id="KW-0808">Transferase</keyword>
<proteinExistence type="inferred from homology"/>
<keyword evidence="6" id="KW-0812">Transmembrane</keyword>
<dbReference type="InterPro" id="IPR050271">
    <property type="entry name" value="UDP-glycosyltransferase"/>
</dbReference>
<dbReference type="AlphaFoldDB" id="A0A2K6C6W4"/>
<comment type="subcellular location">
    <subcellularLocation>
        <location evidence="1">Endoplasmic reticulum membrane</location>
        <topology evidence="1">Single-pass membrane protein</topology>
    </subcellularLocation>
</comment>
<keyword evidence="11" id="KW-0325">Glycoprotein</keyword>
<evidence type="ECO:0000256" key="5">
    <source>
        <dbReference type="ARBA" id="ARBA00022679"/>
    </source>
</evidence>
<evidence type="ECO:0000256" key="2">
    <source>
        <dbReference type="ARBA" id="ARBA00009995"/>
    </source>
</evidence>
<dbReference type="Pfam" id="PF00201">
    <property type="entry name" value="UDPGT"/>
    <property type="match status" value="3"/>
</dbReference>
<dbReference type="EC" id="2.4.1.17" evidence="3"/>
<dbReference type="PANTHER" id="PTHR48043">
    <property type="entry name" value="EG:EG0003.4 PROTEIN-RELATED"/>
    <property type="match status" value="1"/>
</dbReference>
<dbReference type="GeneTree" id="ENSGT00940000158332"/>
<sequence>MDSSFLLLIQLTCYISSGSCGKVLVWPTDFSHSMNIETILDELVQRGHEVTVLVSSASFFFFFLSQQLKLEVYPASLTKIDFCKDELSNKKLVKNLQESKFDAVPADAIVPCGELLAELFNIPFVYSLPFSAGYTLEKHRGEFLFPPSYILVVMSELHDQMTFMERKWDPFSSETMGKADIWLTQNSWDFQFPHPLLPNVDFVGGLHCKPAKPLPTVKIIFYYLENPDFLTYITNYRMLAFYLHQFDGNRPYALGPSTQVYKWIPQIDLLGITLEMLVS</sequence>
<dbReference type="PANTHER" id="PTHR48043:SF12">
    <property type="entry name" value="UDP-GLUCURONOSYLTRANSFERASE 2B4"/>
    <property type="match status" value="1"/>
</dbReference>
<keyword evidence="9" id="KW-1133">Transmembrane helix</keyword>
<dbReference type="GO" id="GO:0005789">
    <property type="term" value="C:endoplasmic reticulum membrane"/>
    <property type="evidence" value="ECO:0007669"/>
    <property type="project" value="UniProtKB-SubCell"/>
</dbReference>
<evidence type="ECO:0000256" key="3">
    <source>
        <dbReference type="ARBA" id="ARBA00012544"/>
    </source>
</evidence>
<name>A0A2K6C6W4_MACNE</name>
<accession>A0A2K6C6W4</accession>
<evidence type="ECO:0000256" key="6">
    <source>
        <dbReference type="ARBA" id="ARBA00022692"/>
    </source>
</evidence>
<keyword evidence="13" id="KW-1185">Reference proteome</keyword>
<dbReference type="STRING" id="9545.ENSMNEP00000019397"/>
<evidence type="ECO:0000256" key="4">
    <source>
        <dbReference type="ARBA" id="ARBA00022676"/>
    </source>
</evidence>
<evidence type="ECO:0000256" key="9">
    <source>
        <dbReference type="ARBA" id="ARBA00022989"/>
    </source>
</evidence>
<dbReference type="Ensembl" id="ENSMNET00000043637.1">
    <property type="protein sequence ID" value="ENSMNEP00000019397.1"/>
    <property type="gene ID" value="ENSMNEG00000033562.1"/>
</dbReference>
<evidence type="ECO:0000256" key="10">
    <source>
        <dbReference type="ARBA" id="ARBA00023136"/>
    </source>
</evidence>
<evidence type="ECO:0000256" key="11">
    <source>
        <dbReference type="ARBA" id="ARBA00023180"/>
    </source>
</evidence>
<organism evidence="12 13">
    <name type="scientific">Macaca nemestrina</name>
    <name type="common">Pig-tailed macaque</name>
    <dbReference type="NCBI Taxonomy" id="9545"/>
    <lineage>
        <taxon>Eukaryota</taxon>
        <taxon>Metazoa</taxon>
        <taxon>Chordata</taxon>
        <taxon>Craniata</taxon>
        <taxon>Vertebrata</taxon>
        <taxon>Euteleostomi</taxon>
        <taxon>Mammalia</taxon>
        <taxon>Eutheria</taxon>
        <taxon>Euarchontoglires</taxon>
        <taxon>Primates</taxon>
        <taxon>Haplorrhini</taxon>
        <taxon>Catarrhini</taxon>
        <taxon>Cercopithecidae</taxon>
        <taxon>Cercopithecinae</taxon>
        <taxon>Macaca</taxon>
    </lineage>
</organism>
<reference evidence="12" key="1">
    <citation type="submission" date="2025-08" db="UniProtKB">
        <authorList>
            <consortium name="Ensembl"/>
        </authorList>
    </citation>
    <scope>IDENTIFICATION</scope>
</reference>
<keyword evidence="4" id="KW-0328">Glycosyltransferase</keyword>
<dbReference type="SUPFAM" id="SSF53756">
    <property type="entry name" value="UDP-Glycosyltransferase/glycogen phosphorylase"/>
    <property type="match status" value="1"/>
</dbReference>
<reference evidence="12" key="2">
    <citation type="submission" date="2025-09" db="UniProtKB">
        <authorList>
            <consortium name="Ensembl"/>
        </authorList>
    </citation>
    <scope>IDENTIFICATION</scope>
</reference>
<dbReference type="Proteomes" id="UP000233120">
    <property type="component" value="Unassembled WGS sequence"/>
</dbReference>
<keyword evidence="10" id="KW-0472">Membrane</keyword>
<evidence type="ECO:0000256" key="1">
    <source>
        <dbReference type="ARBA" id="ARBA00004389"/>
    </source>
</evidence>
<keyword evidence="7" id="KW-0732">Signal</keyword>
<evidence type="ECO:0000313" key="12">
    <source>
        <dbReference type="Ensembl" id="ENSMNEP00000019397.1"/>
    </source>
</evidence>
<dbReference type="GO" id="GO:0015020">
    <property type="term" value="F:glucuronosyltransferase activity"/>
    <property type="evidence" value="ECO:0007669"/>
    <property type="project" value="UniProtKB-EC"/>
</dbReference>